<proteinExistence type="predicted"/>
<accession>A0A9X9PZQ2</accession>
<sequence>MIPLAGENLQSQNGFDSFTSVFLPCPRVCHSLLHSGLFNGNLNFYVWNLMKSRSINS</sequence>
<gene>
    <name evidence="1" type="ORF">BN2614_LOCUS3</name>
</gene>
<reference evidence="1 2" key="1">
    <citation type="submission" date="2018-10" db="EMBL/GenBank/DDBJ databases">
        <authorList>
            <person name="Ekblom R."/>
            <person name="Jareborg N."/>
        </authorList>
    </citation>
    <scope>NUCLEOTIDE SEQUENCE [LARGE SCALE GENOMIC DNA]</scope>
    <source>
        <tissue evidence="1">Muscle</tissue>
    </source>
</reference>
<dbReference type="AlphaFoldDB" id="A0A9X9PZQ2"/>
<dbReference type="Proteomes" id="UP000269945">
    <property type="component" value="Unassembled WGS sequence"/>
</dbReference>
<evidence type="ECO:0000313" key="1">
    <source>
        <dbReference type="EMBL" id="VCW79611.1"/>
    </source>
</evidence>
<name>A0A9X9PZQ2_GULGU</name>
<organism evidence="1 2">
    <name type="scientific">Gulo gulo</name>
    <name type="common">Wolverine</name>
    <name type="synonym">Gluton</name>
    <dbReference type="NCBI Taxonomy" id="48420"/>
    <lineage>
        <taxon>Eukaryota</taxon>
        <taxon>Metazoa</taxon>
        <taxon>Chordata</taxon>
        <taxon>Craniata</taxon>
        <taxon>Vertebrata</taxon>
        <taxon>Euteleostomi</taxon>
        <taxon>Mammalia</taxon>
        <taxon>Eutheria</taxon>
        <taxon>Laurasiatheria</taxon>
        <taxon>Carnivora</taxon>
        <taxon>Caniformia</taxon>
        <taxon>Musteloidea</taxon>
        <taxon>Mustelidae</taxon>
        <taxon>Guloninae</taxon>
        <taxon>Gulo</taxon>
    </lineage>
</organism>
<keyword evidence="2" id="KW-1185">Reference proteome</keyword>
<evidence type="ECO:0000313" key="2">
    <source>
        <dbReference type="Proteomes" id="UP000269945"/>
    </source>
</evidence>
<protein>
    <submittedName>
        <fullName evidence="1">Uncharacterized protein</fullName>
    </submittedName>
</protein>
<dbReference type="EMBL" id="CYRY02012343">
    <property type="protein sequence ID" value="VCW79611.1"/>
    <property type="molecule type" value="Genomic_DNA"/>
</dbReference>
<comment type="caution">
    <text evidence="1">The sequence shown here is derived from an EMBL/GenBank/DDBJ whole genome shotgun (WGS) entry which is preliminary data.</text>
</comment>